<gene>
    <name evidence="1" type="ORF">CUMW_280510</name>
</gene>
<dbReference type="AlphaFoldDB" id="A0A2H5NAB5"/>
<organism evidence="1 2">
    <name type="scientific">Citrus unshiu</name>
    <name type="common">Satsuma mandarin</name>
    <name type="synonym">Citrus nobilis var. unshiu</name>
    <dbReference type="NCBI Taxonomy" id="55188"/>
    <lineage>
        <taxon>Eukaryota</taxon>
        <taxon>Viridiplantae</taxon>
        <taxon>Streptophyta</taxon>
        <taxon>Embryophyta</taxon>
        <taxon>Tracheophyta</taxon>
        <taxon>Spermatophyta</taxon>
        <taxon>Magnoliopsida</taxon>
        <taxon>eudicotyledons</taxon>
        <taxon>Gunneridae</taxon>
        <taxon>Pentapetalae</taxon>
        <taxon>rosids</taxon>
        <taxon>malvids</taxon>
        <taxon>Sapindales</taxon>
        <taxon>Rutaceae</taxon>
        <taxon>Aurantioideae</taxon>
        <taxon>Citrus</taxon>
    </lineage>
</organism>
<protein>
    <submittedName>
        <fullName evidence="1">Uncharacterized protein</fullName>
    </submittedName>
</protein>
<accession>A0A2H5NAB5</accession>
<name>A0A2H5NAB5_CITUN</name>
<comment type="caution">
    <text evidence="1">The sequence shown here is derived from an EMBL/GenBank/DDBJ whole genome shotgun (WGS) entry which is preliminary data.</text>
</comment>
<reference evidence="1 2" key="1">
    <citation type="journal article" date="2017" name="Front. Genet.">
        <title>Draft sequencing of the heterozygous diploid genome of Satsuma (Citrus unshiu Marc.) using a hybrid assembly approach.</title>
        <authorList>
            <person name="Shimizu T."/>
            <person name="Tanizawa Y."/>
            <person name="Mochizuki T."/>
            <person name="Nagasaki H."/>
            <person name="Yoshioka T."/>
            <person name="Toyoda A."/>
            <person name="Fujiyama A."/>
            <person name="Kaminuma E."/>
            <person name="Nakamura Y."/>
        </authorList>
    </citation>
    <scope>NUCLEOTIDE SEQUENCE [LARGE SCALE GENOMIC DNA]</scope>
    <source>
        <strain evidence="2">cv. Miyagawa wase</strain>
    </source>
</reference>
<keyword evidence="2" id="KW-1185">Reference proteome</keyword>
<dbReference type="Proteomes" id="UP000236630">
    <property type="component" value="Unassembled WGS sequence"/>
</dbReference>
<dbReference type="EMBL" id="BDQV01002498">
    <property type="protein sequence ID" value="GAY37153.1"/>
    <property type="molecule type" value="Genomic_DNA"/>
</dbReference>
<evidence type="ECO:0000313" key="1">
    <source>
        <dbReference type="EMBL" id="GAY37153.1"/>
    </source>
</evidence>
<sequence length="52" mass="6286">IYTTFERGLLKKQQLAAATKYAKISYSFIFDCIEQRLKIEGEKKWFQSFVRY</sequence>
<evidence type="ECO:0000313" key="2">
    <source>
        <dbReference type="Proteomes" id="UP000236630"/>
    </source>
</evidence>
<feature type="non-terminal residue" evidence="1">
    <location>
        <position position="1"/>
    </location>
</feature>
<proteinExistence type="predicted"/>